<keyword evidence="5 6" id="KW-0472">Membrane</keyword>
<keyword evidence="3 6" id="KW-0812">Transmembrane</keyword>
<keyword evidence="4 6" id="KW-1133">Transmembrane helix</keyword>
<dbReference type="Pfam" id="PF03649">
    <property type="entry name" value="UPF0014"/>
    <property type="match status" value="1"/>
</dbReference>
<dbReference type="EMBL" id="CP003137">
    <property type="protein sequence ID" value="AEV94905.1"/>
    <property type="molecule type" value="Genomic_DNA"/>
</dbReference>
<dbReference type="PATRIC" id="fig|701521.8.peg.582"/>
<reference evidence="7 8" key="1">
    <citation type="journal article" date="2012" name="J. Bacteriol.">
        <title>Complete Genome Sequence of the Beer Spoilage Organism Pediococcus claussenii ATCC BAA-344T.</title>
        <authorList>
            <person name="Pittet V."/>
            <person name="Abegunde T."/>
            <person name="Marfleet T."/>
            <person name="Haakensen M."/>
            <person name="Morrow K."/>
            <person name="Jayaprakash T."/>
            <person name="Schroeder K."/>
            <person name="Trost B."/>
            <person name="Byrns S."/>
            <person name="Bergsveinson J."/>
            <person name="Kusalik A."/>
            <person name="Ziola B."/>
        </authorList>
    </citation>
    <scope>NUCLEOTIDE SEQUENCE [LARGE SCALE GENOMIC DNA]</scope>
    <source>
        <strain evidence="7 8">ATCC BAA-344</strain>
    </source>
</reference>
<feature type="transmembrane region" description="Helical" evidence="6">
    <location>
        <begin position="6"/>
        <end position="25"/>
    </location>
</feature>
<keyword evidence="8" id="KW-1185">Reference proteome</keyword>
<comment type="subcellular location">
    <subcellularLocation>
        <location evidence="1">Membrane</location>
        <topology evidence="1">Multi-pass membrane protein</topology>
    </subcellularLocation>
</comment>
<dbReference type="GO" id="GO:0005886">
    <property type="term" value="C:plasma membrane"/>
    <property type="evidence" value="ECO:0007669"/>
    <property type="project" value="TreeGrafter"/>
</dbReference>
<evidence type="ECO:0000256" key="6">
    <source>
        <dbReference type="SAM" id="Phobius"/>
    </source>
</evidence>
<evidence type="ECO:0000313" key="7">
    <source>
        <dbReference type="EMBL" id="AEV94905.1"/>
    </source>
</evidence>
<evidence type="ECO:0000256" key="5">
    <source>
        <dbReference type="ARBA" id="ARBA00023136"/>
    </source>
</evidence>
<comment type="similarity">
    <text evidence="2">Belongs to the UPF0014 family.</text>
</comment>
<gene>
    <name evidence="7" type="ordered locus">PECL_609</name>
</gene>
<feature type="transmembrane region" description="Helical" evidence="6">
    <location>
        <begin position="193"/>
        <end position="214"/>
    </location>
</feature>
<dbReference type="STRING" id="701521.PECL_609"/>
<feature type="transmembrane region" description="Helical" evidence="6">
    <location>
        <begin position="64"/>
        <end position="80"/>
    </location>
</feature>
<dbReference type="KEGG" id="pce:PECL_609"/>
<dbReference type="RefSeq" id="WP_014215102.1">
    <property type="nucleotide sequence ID" value="NC_016605.1"/>
</dbReference>
<feature type="transmembrane region" description="Helical" evidence="6">
    <location>
        <begin position="220"/>
        <end position="242"/>
    </location>
</feature>
<evidence type="ECO:0000313" key="8">
    <source>
        <dbReference type="Proteomes" id="UP000005444"/>
    </source>
</evidence>
<feature type="transmembrane region" description="Helical" evidence="6">
    <location>
        <begin position="92"/>
        <end position="117"/>
    </location>
</feature>
<sequence>MNNAVNVNNISLIFAGMLVVIALIIGWHQKLGINKDMIIGVIRACVQLTIVGFVLKYIFSVNNTFLTIAMILVIIFNAAYNATKRGSGIPKIFWSSFWAILLSTSVTLSGLVLSGAIKFIPSQMIPISGMIASNSMVAVGLCYRNMLTLFRDQRQQVLERLALGASAHDSAISIVRECVKTGMQPTIDASKTYGIVSLPGMMTGLIFAGVDPVYAIKYQIMVVFMLLSATSLASVSASYIAYRRFFNARLQLQEAK</sequence>
<protein>
    <submittedName>
        <fullName evidence="7">Membrane protein</fullName>
    </submittedName>
</protein>
<name>G8PCC0_PEDCP</name>
<dbReference type="PANTHER" id="PTHR30028">
    <property type="entry name" value="UPF0014 INNER MEMBRANE PROTEIN YBBM-RELATED"/>
    <property type="match status" value="1"/>
</dbReference>
<dbReference type="InterPro" id="IPR005226">
    <property type="entry name" value="UPF0014_fam"/>
</dbReference>
<dbReference type="AlphaFoldDB" id="G8PCC0"/>
<feature type="transmembrane region" description="Helical" evidence="6">
    <location>
        <begin position="123"/>
        <end position="143"/>
    </location>
</feature>
<evidence type="ECO:0000256" key="3">
    <source>
        <dbReference type="ARBA" id="ARBA00022692"/>
    </source>
</evidence>
<evidence type="ECO:0000256" key="4">
    <source>
        <dbReference type="ARBA" id="ARBA00022989"/>
    </source>
</evidence>
<dbReference type="PANTHER" id="PTHR30028:SF0">
    <property type="entry name" value="PROTEIN ALUMINUM SENSITIVE 3"/>
    <property type="match status" value="1"/>
</dbReference>
<organism evidence="7 8">
    <name type="scientific">Pediococcus claussenii (strain ATCC BAA-344 / DSM 14800 / JCM 18046 / KCTC 3811 / LMG 21948 / P06)</name>
    <dbReference type="NCBI Taxonomy" id="701521"/>
    <lineage>
        <taxon>Bacteria</taxon>
        <taxon>Bacillati</taxon>
        <taxon>Bacillota</taxon>
        <taxon>Bacilli</taxon>
        <taxon>Lactobacillales</taxon>
        <taxon>Lactobacillaceae</taxon>
        <taxon>Pediococcus</taxon>
    </lineage>
</organism>
<evidence type="ECO:0000256" key="1">
    <source>
        <dbReference type="ARBA" id="ARBA00004141"/>
    </source>
</evidence>
<dbReference type="HOGENOM" id="CLU_076147_1_0_9"/>
<proteinExistence type="inferred from homology"/>
<dbReference type="Proteomes" id="UP000005444">
    <property type="component" value="Chromosome"/>
</dbReference>
<accession>G8PCC0</accession>
<dbReference type="eggNOG" id="COG0390">
    <property type="taxonomic scope" value="Bacteria"/>
</dbReference>
<evidence type="ECO:0000256" key="2">
    <source>
        <dbReference type="ARBA" id="ARBA00005268"/>
    </source>
</evidence>